<feature type="region of interest" description="Disordered" evidence="1">
    <location>
        <begin position="122"/>
        <end position="149"/>
    </location>
</feature>
<reference evidence="2" key="1">
    <citation type="submission" date="2023-04" db="EMBL/GenBank/DDBJ databases">
        <authorList>
            <consortium name="ELIXIR-Norway"/>
        </authorList>
    </citation>
    <scope>NUCLEOTIDE SEQUENCE [LARGE SCALE GENOMIC DNA]</scope>
</reference>
<gene>
    <name evidence="2" type="ORF">MRATA1EN1_LOCUS14920</name>
</gene>
<evidence type="ECO:0000313" key="2">
    <source>
        <dbReference type="EMBL" id="CAI9165958.1"/>
    </source>
</evidence>
<feature type="compositionally biased region" description="Basic and acidic residues" evidence="1">
    <location>
        <begin position="1"/>
        <end position="15"/>
    </location>
</feature>
<accession>A0ABN8YX76</accession>
<dbReference type="EMBL" id="OX459961">
    <property type="protein sequence ID" value="CAI9165958.1"/>
    <property type="molecule type" value="Genomic_DNA"/>
</dbReference>
<dbReference type="Proteomes" id="UP001176941">
    <property type="component" value="Chromosome 25"/>
</dbReference>
<protein>
    <submittedName>
        <fullName evidence="2">Uncharacterized protein</fullName>
    </submittedName>
</protein>
<feature type="region of interest" description="Disordered" evidence="1">
    <location>
        <begin position="1"/>
        <end position="29"/>
    </location>
</feature>
<feature type="region of interest" description="Disordered" evidence="1">
    <location>
        <begin position="199"/>
        <end position="385"/>
    </location>
</feature>
<feature type="compositionally biased region" description="Pro residues" evidence="1">
    <location>
        <begin position="289"/>
        <end position="299"/>
    </location>
</feature>
<evidence type="ECO:0000313" key="3">
    <source>
        <dbReference type="Proteomes" id="UP001176941"/>
    </source>
</evidence>
<evidence type="ECO:0000256" key="1">
    <source>
        <dbReference type="SAM" id="MobiDB-lite"/>
    </source>
</evidence>
<proteinExistence type="predicted"/>
<feature type="compositionally biased region" description="Low complexity" evidence="1">
    <location>
        <begin position="307"/>
        <end position="322"/>
    </location>
</feature>
<feature type="compositionally biased region" description="Gly residues" evidence="1">
    <location>
        <begin position="207"/>
        <end position="220"/>
    </location>
</feature>
<sequence length="436" mass="44195">MEERRAEEVAAEHDGSQSSGKVGETADAESSPCFIHSFGSYPSGRLHEERAYTRGHLTVSASPRLLVHIYQEPAMSQALLDARAGEKLRGRFPGPSLKEGWEATGEAASHPSGCKALPDPVPGAHGQTAAASSLRAVPTPQAARRPQEGWVGKRVKLQLEELCPRRCTLGGWGGRVPVLGGGEGVTLGEGGCGSCDGGGGRSERGGGDAGPGEPGCGGLQRGPPGRQGQLTHRPPGLSSGGSSSGGGGSAAPGAPGGEMLASAATSRPIPGSGGGDCGGRPASQAARPRPGPDPRPAAPAPTSNPSHGLGAAACLHPGAAAGTRRADPGGGGPHRRQAGDAEARPERCAQSLSWEGRTRLGPPGARSSLQLLLPSTPPAPTLAKVPRNSRDVARLSLTLKIISSDPCPTWLCLHASCDVPLAVSLGNSFRWDSFSY</sequence>
<organism evidence="2 3">
    <name type="scientific">Rangifer tarandus platyrhynchus</name>
    <name type="common">Svalbard reindeer</name>
    <dbReference type="NCBI Taxonomy" id="3082113"/>
    <lineage>
        <taxon>Eukaryota</taxon>
        <taxon>Metazoa</taxon>
        <taxon>Chordata</taxon>
        <taxon>Craniata</taxon>
        <taxon>Vertebrata</taxon>
        <taxon>Euteleostomi</taxon>
        <taxon>Mammalia</taxon>
        <taxon>Eutheria</taxon>
        <taxon>Laurasiatheria</taxon>
        <taxon>Artiodactyla</taxon>
        <taxon>Ruminantia</taxon>
        <taxon>Pecora</taxon>
        <taxon>Cervidae</taxon>
        <taxon>Odocoileinae</taxon>
        <taxon>Rangifer</taxon>
    </lineage>
</organism>
<feature type="compositionally biased region" description="Basic and acidic residues" evidence="1">
    <location>
        <begin position="337"/>
        <end position="347"/>
    </location>
</feature>
<feature type="compositionally biased region" description="Gly residues" evidence="1">
    <location>
        <begin position="238"/>
        <end position="256"/>
    </location>
</feature>
<name>A0ABN8YX76_RANTA</name>
<feature type="compositionally biased region" description="Low complexity" evidence="1">
    <location>
        <begin position="221"/>
        <end position="237"/>
    </location>
</feature>
<keyword evidence="3" id="KW-1185">Reference proteome</keyword>